<dbReference type="GO" id="GO:0006508">
    <property type="term" value="P:proteolysis"/>
    <property type="evidence" value="ECO:0007669"/>
    <property type="project" value="UniProtKB-KW"/>
</dbReference>
<dbReference type="PRINTS" id="PR00480">
    <property type="entry name" value="ASTACIN"/>
</dbReference>
<dbReference type="PROSITE" id="PS51864">
    <property type="entry name" value="ASTACIN"/>
    <property type="match status" value="1"/>
</dbReference>
<keyword evidence="6" id="KW-1185">Reference proteome</keyword>
<feature type="domain" description="Peptidase M12A" evidence="4">
    <location>
        <begin position="81"/>
        <end position="281"/>
    </location>
</feature>
<protein>
    <recommendedName>
        <fullName evidence="2">Metalloendopeptidase</fullName>
        <ecNumber evidence="2">3.4.24.-</ecNumber>
    </recommendedName>
</protein>
<name>A0AAW0YD62_CHEQU</name>
<keyword evidence="1 2" id="KW-0482">Metalloprotease</keyword>
<dbReference type="InterPro" id="IPR006026">
    <property type="entry name" value="Peptidase_Metallo"/>
</dbReference>
<evidence type="ECO:0000256" key="1">
    <source>
        <dbReference type="PROSITE-ProRule" id="PRU01211"/>
    </source>
</evidence>
<comment type="caution">
    <text evidence="1">Lacks conserved residue(s) required for the propagation of feature annotation.</text>
</comment>
<evidence type="ECO:0000256" key="2">
    <source>
        <dbReference type="RuleBase" id="RU361183"/>
    </source>
</evidence>
<proteinExistence type="predicted"/>
<dbReference type="GO" id="GO:0008270">
    <property type="term" value="F:zinc ion binding"/>
    <property type="evidence" value="ECO:0007669"/>
    <property type="project" value="UniProtKB-UniRule"/>
</dbReference>
<dbReference type="CDD" id="cd04280">
    <property type="entry name" value="ZnMc_astacin_like"/>
    <property type="match status" value="1"/>
</dbReference>
<sequence length="338" mass="39144">WAWAAAAGMHSVGQVMAREVLNNVNNINSAHYNVSSTDMSNDWMLMLGRDPIELAGLQEGDILPSPESSSWQNKEEAQEKISVTDMVRLWPKGEVYYEFSTEFLLLPLERYLIRQVMDNIASHSCINFRERTSEPDYIKIIFDRQKCYSHIGRVGGKQLVSLGIFCVNWWNLGTVYHELFHTLGFYHEHTRPDRDYYIEVMWNNIADGQAQNFLKRSFNSVALTDMPYDIKSVMHYSPFAFGKWSFLTPTIRSRRIGYSFLRAGVPSKIDYQKLNRLYRCQRKGKYVFSRLDHAASSSSWFHHNALDQSDIRSYTHTSHHPSHATPALPHKSPVRGLL</sequence>
<feature type="disulfide bond" evidence="1">
    <location>
        <begin position="125"/>
        <end position="280"/>
    </location>
</feature>
<feature type="non-terminal residue" evidence="5">
    <location>
        <position position="1"/>
    </location>
</feature>
<dbReference type="Pfam" id="PF01400">
    <property type="entry name" value="Astacin"/>
    <property type="match status" value="1"/>
</dbReference>
<comment type="cofactor">
    <cofactor evidence="1 2">
        <name>Zn(2+)</name>
        <dbReference type="ChEBI" id="CHEBI:29105"/>
    </cofactor>
    <text evidence="1 2">Binds 1 zinc ion per subunit.</text>
</comment>
<feature type="binding site" evidence="1">
    <location>
        <position position="177"/>
    </location>
    <ligand>
        <name>Zn(2+)</name>
        <dbReference type="ChEBI" id="CHEBI:29105"/>
        <note>catalytic</note>
    </ligand>
</feature>
<dbReference type="Gene3D" id="3.40.390.10">
    <property type="entry name" value="Collagenase (Catalytic Domain)"/>
    <property type="match status" value="1"/>
</dbReference>
<feature type="active site" evidence="1">
    <location>
        <position position="178"/>
    </location>
</feature>
<dbReference type="Proteomes" id="UP001445076">
    <property type="component" value="Unassembled WGS sequence"/>
</dbReference>
<dbReference type="EC" id="3.4.24.-" evidence="2"/>
<dbReference type="SUPFAM" id="SSF55486">
    <property type="entry name" value="Metalloproteases ('zincins'), catalytic domain"/>
    <property type="match status" value="1"/>
</dbReference>
<evidence type="ECO:0000259" key="4">
    <source>
        <dbReference type="PROSITE" id="PS51864"/>
    </source>
</evidence>
<dbReference type="EMBL" id="JARKIK010000010">
    <property type="protein sequence ID" value="KAK8749331.1"/>
    <property type="molecule type" value="Genomic_DNA"/>
</dbReference>
<dbReference type="PANTHER" id="PTHR10127">
    <property type="entry name" value="DISCOIDIN, CUB, EGF, LAMININ , AND ZINC METALLOPROTEASE DOMAIN CONTAINING"/>
    <property type="match status" value="1"/>
</dbReference>
<reference evidence="5 6" key="1">
    <citation type="journal article" date="2024" name="BMC Genomics">
        <title>Genome assembly of redclaw crayfish (Cherax quadricarinatus) provides insights into its immune adaptation and hypoxia tolerance.</title>
        <authorList>
            <person name="Liu Z."/>
            <person name="Zheng J."/>
            <person name="Li H."/>
            <person name="Fang K."/>
            <person name="Wang S."/>
            <person name="He J."/>
            <person name="Zhou D."/>
            <person name="Weng S."/>
            <person name="Chi M."/>
            <person name="Gu Z."/>
            <person name="He J."/>
            <person name="Li F."/>
            <person name="Wang M."/>
        </authorList>
    </citation>
    <scope>NUCLEOTIDE SEQUENCE [LARGE SCALE GENOMIC DNA]</scope>
    <source>
        <strain evidence="5">ZL_2023a</strain>
    </source>
</reference>
<dbReference type="PANTHER" id="PTHR10127:SF814">
    <property type="entry name" value="MEPRIN A SUBUNIT BETA"/>
    <property type="match status" value="1"/>
</dbReference>
<dbReference type="InterPro" id="IPR024079">
    <property type="entry name" value="MetalloPept_cat_dom_sf"/>
</dbReference>
<dbReference type="SMART" id="SM00235">
    <property type="entry name" value="ZnMc"/>
    <property type="match status" value="1"/>
</dbReference>
<evidence type="ECO:0000256" key="3">
    <source>
        <dbReference type="SAM" id="MobiDB-lite"/>
    </source>
</evidence>
<keyword evidence="1" id="KW-1015">Disulfide bond</keyword>
<keyword evidence="1 2" id="KW-0479">Metal-binding</keyword>
<accession>A0AAW0YD62</accession>
<dbReference type="InterPro" id="IPR001506">
    <property type="entry name" value="Peptidase_M12A"/>
</dbReference>
<comment type="caution">
    <text evidence="5">The sequence shown here is derived from an EMBL/GenBank/DDBJ whole genome shotgun (WGS) entry which is preliminary data.</text>
</comment>
<keyword evidence="1 2" id="KW-0862">Zinc</keyword>
<evidence type="ECO:0000313" key="5">
    <source>
        <dbReference type="EMBL" id="KAK8749331.1"/>
    </source>
</evidence>
<gene>
    <name evidence="5" type="ORF">OTU49_015798</name>
</gene>
<dbReference type="InterPro" id="IPR034035">
    <property type="entry name" value="Astacin-like_dom"/>
</dbReference>
<feature type="binding site" evidence="1">
    <location>
        <position position="181"/>
    </location>
    <ligand>
        <name>Zn(2+)</name>
        <dbReference type="ChEBI" id="CHEBI:29105"/>
        <note>catalytic</note>
    </ligand>
</feature>
<keyword evidence="1 2" id="KW-0378">Hydrolase</keyword>
<feature type="binding site" evidence="1">
    <location>
        <position position="187"/>
    </location>
    <ligand>
        <name>Zn(2+)</name>
        <dbReference type="ChEBI" id="CHEBI:29105"/>
        <note>catalytic</note>
    </ligand>
</feature>
<organism evidence="5 6">
    <name type="scientific">Cherax quadricarinatus</name>
    <name type="common">Australian red claw crayfish</name>
    <dbReference type="NCBI Taxonomy" id="27406"/>
    <lineage>
        <taxon>Eukaryota</taxon>
        <taxon>Metazoa</taxon>
        <taxon>Ecdysozoa</taxon>
        <taxon>Arthropoda</taxon>
        <taxon>Crustacea</taxon>
        <taxon>Multicrustacea</taxon>
        <taxon>Malacostraca</taxon>
        <taxon>Eumalacostraca</taxon>
        <taxon>Eucarida</taxon>
        <taxon>Decapoda</taxon>
        <taxon>Pleocyemata</taxon>
        <taxon>Astacidea</taxon>
        <taxon>Parastacoidea</taxon>
        <taxon>Parastacidae</taxon>
        <taxon>Cherax</taxon>
    </lineage>
</organism>
<feature type="region of interest" description="Disordered" evidence="3">
    <location>
        <begin position="314"/>
        <end position="338"/>
    </location>
</feature>
<keyword evidence="1 2" id="KW-0645">Protease</keyword>
<dbReference type="GO" id="GO:0004222">
    <property type="term" value="F:metalloendopeptidase activity"/>
    <property type="evidence" value="ECO:0007669"/>
    <property type="project" value="UniProtKB-UniRule"/>
</dbReference>
<evidence type="ECO:0000313" key="6">
    <source>
        <dbReference type="Proteomes" id="UP001445076"/>
    </source>
</evidence>
<dbReference type="AlphaFoldDB" id="A0AAW0YD62"/>